<reference evidence="1 2" key="1">
    <citation type="submission" date="2023-08" db="EMBL/GenBank/DDBJ databases">
        <title>Implementing the SeqCode for naming new Mesorhizobium species isolated from Vachellia karroo root nodules.</title>
        <authorList>
            <person name="Van Lill M."/>
        </authorList>
    </citation>
    <scope>NUCLEOTIDE SEQUENCE [LARGE SCALE GENOMIC DNA]</scope>
    <source>
        <strain evidence="1 2">VK24D</strain>
    </source>
</reference>
<name>A0ABU4XTA9_9HYPH</name>
<evidence type="ECO:0000313" key="1">
    <source>
        <dbReference type="EMBL" id="MDX8477947.1"/>
    </source>
</evidence>
<sequence>MEKFASVSKLGVYLPEEIAFLRRVVRESVEVSSAGQDDRQAQRIARRALDAYSHGIVDRKALIEIARTSVLPEIQIPDARG</sequence>
<proteinExistence type="predicted"/>
<evidence type="ECO:0000313" key="2">
    <source>
        <dbReference type="Proteomes" id="UP001287059"/>
    </source>
</evidence>
<dbReference type="EMBL" id="JAVIIW010000004">
    <property type="protein sequence ID" value="MDX8477947.1"/>
    <property type="molecule type" value="Genomic_DNA"/>
</dbReference>
<accession>A0ABU4XTA9</accession>
<comment type="caution">
    <text evidence="1">The sequence shown here is derived from an EMBL/GenBank/DDBJ whole genome shotgun (WGS) entry which is preliminary data.</text>
</comment>
<gene>
    <name evidence="1" type="ORF">RFN28_05545</name>
</gene>
<evidence type="ECO:0008006" key="3">
    <source>
        <dbReference type="Google" id="ProtNLM"/>
    </source>
</evidence>
<dbReference type="Proteomes" id="UP001287059">
    <property type="component" value="Unassembled WGS sequence"/>
</dbReference>
<dbReference type="RefSeq" id="WP_320286370.1">
    <property type="nucleotide sequence ID" value="NZ_JAVIIW010000004.1"/>
</dbReference>
<organism evidence="1 2">
    <name type="scientific">Mesorhizobium album</name>
    <dbReference type="NCBI Taxonomy" id="3072314"/>
    <lineage>
        <taxon>Bacteria</taxon>
        <taxon>Pseudomonadati</taxon>
        <taxon>Pseudomonadota</taxon>
        <taxon>Alphaproteobacteria</taxon>
        <taxon>Hyphomicrobiales</taxon>
        <taxon>Phyllobacteriaceae</taxon>
        <taxon>Mesorhizobium</taxon>
    </lineage>
</organism>
<protein>
    <recommendedName>
        <fullName evidence="3">Antitoxin VbhA domain-containing protein</fullName>
    </recommendedName>
</protein>
<keyword evidence="2" id="KW-1185">Reference proteome</keyword>